<sequence length="244" mass="26922">MNSGELEPPIRESIKQITPSIWTISTSILCYALPQIETPPAHPVLASWTDGAQIFCLTQRADTSPPVPASGQGDSTTGRVYDAGRSTGVWFIGNEAVIKVKSWFPGQQSEASTTAFHPLPESIFFYEDEAASRSIFVMRRVEGTTLQTARPDLTTVQRASIAEEVASHVATLARITRSRYESCDGFGNLDNWHTRSHPASKPLWRCDTLGPFSIPDFKAYLESISSVPSPQLDDPFMFFHADLN</sequence>
<evidence type="ECO:0000313" key="1">
    <source>
        <dbReference type="EMBL" id="EKD13205.1"/>
    </source>
</evidence>
<dbReference type="SUPFAM" id="SSF56112">
    <property type="entry name" value="Protein kinase-like (PK-like)"/>
    <property type="match status" value="1"/>
</dbReference>
<dbReference type="AlphaFoldDB" id="K1W7W5"/>
<accession>K1W7W5</accession>
<keyword evidence="2" id="KW-1185">Reference proteome</keyword>
<gene>
    <name evidence="1" type="ORF">MBM_08648</name>
</gene>
<dbReference type="OrthoDB" id="5404599at2759"/>
<dbReference type="KEGG" id="mbe:MBM_08648"/>
<proteinExistence type="predicted"/>
<organism evidence="1 2">
    <name type="scientific">Marssonina brunnea f. sp. multigermtubi (strain MB_m1)</name>
    <name type="common">Marssonina leaf spot fungus</name>
    <dbReference type="NCBI Taxonomy" id="1072389"/>
    <lineage>
        <taxon>Eukaryota</taxon>
        <taxon>Fungi</taxon>
        <taxon>Dikarya</taxon>
        <taxon>Ascomycota</taxon>
        <taxon>Pezizomycotina</taxon>
        <taxon>Leotiomycetes</taxon>
        <taxon>Helotiales</taxon>
        <taxon>Drepanopezizaceae</taxon>
        <taxon>Drepanopeziza</taxon>
    </lineage>
</organism>
<dbReference type="InParanoid" id="K1W7W5"/>
<dbReference type="InterPro" id="IPR011009">
    <property type="entry name" value="Kinase-like_dom_sf"/>
</dbReference>
<dbReference type="Proteomes" id="UP000006753">
    <property type="component" value="Unassembled WGS sequence"/>
</dbReference>
<dbReference type="OMA" id="RIECERI"/>
<reference evidence="1 2" key="1">
    <citation type="journal article" date="2012" name="BMC Genomics">
        <title>Sequencing the genome of Marssonina brunnea reveals fungus-poplar co-evolution.</title>
        <authorList>
            <person name="Zhu S."/>
            <person name="Cao Y.-Z."/>
            <person name="Jiang C."/>
            <person name="Tan B.-Y."/>
            <person name="Wang Z."/>
            <person name="Feng S."/>
            <person name="Zhang L."/>
            <person name="Su X.-H."/>
            <person name="Brejova B."/>
            <person name="Vinar T."/>
            <person name="Xu M."/>
            <person name="Wang M.-X."/>
            <person name="Zhang S.-G."/>
            <person name="Huang M.-R."/>
            <person name="Wu R."/>
            <person name="Zhou Y."/>
        </authorList>
    </citation>
    <scope>NUCLEOTIDE SEQUENCE [LARGE SCALE GENOMIC DNA]</scope>
    <source>
        <strain evidence="1 2">MB_m1</strain>
    </source>
</reference>
<evidence type="ECO:0000313" key="2">
    <source>
        <dbReference type="Proteomes" id="UP000006753"/>
    </source>
</evidence>
<dbReference type="eggNOG" id="ENOG502SNB9">
    <property type="taxonomic scope" value="Eukaryota"/>
</dbReference>
<protein>
    <recommendedName>
        <fullName evidence="3">Aminoglycoside phosphotransferase domain-containing protein</fullName>
    </recommendedName>
</protein>
<dbReference type="EMBL" id="JH921451">
    <property type="protein sequence ID" value="EKD13205.1"/>
    <property type="molecule type" value="Genomic_DNA"/>
</dbReference>
<name>K1W7W5_MARBU</name>
<dbReference type="HOGENOM" id="CLU_1138197_0_0_1"/>
<evidence type="ECO:0008006" key="3">
    <source>
        <dbReference type="Google" id="ProtNLM"/>
    </source>
</evidence>